<keyword evidence="3" id="KW-1185">Reference proteome</keyword>
<name>A0A9J6GHS1_HAELO</name>
<evidence type="ECO:0000256" key="1">
    <source>
        <dbReference type="SAM" id="MobiDB-lite"/>
    </source>
</evidence>
<evidence type="ECO:0000313" key="3">
    <source>
        <dbReference type="Proteomes" id="UP000821853"/>
    </source>
</evidence>
<proteinExistence type="predicted"/>
<reference evidence="2 3" key="1">
    <citation type="journal article" date="2020" name="Cell">
        <title>Large-Scale Comparative Analyses of Tick Genomes Elucidate Their Genetic Diversity and Vector Capacities.</title>
        <authorList>
            <consortium name="Tick Genome and Microbiome Consortium (TIGMIC)"/>
            <person name="Jia N."/>
            <person name="Wang J."/>
            <person name="Shi W."/>
            <person name="Du L."/>
            <person name="Sun Y."/>
            <person name="Zhan W."/>
            <person name="Jiang J.F."/>
            <person name="Wang Q."/>
            <person name="Zhang B."/>
            <person name="Ji P."/>
            <person name="Bell-Sakyi L."/>
            <person name="Cui X.M."/>
            <person name="Yuan T.T."/>
            <person name="Jiang B.G."/>
            <person name="Yang W.F."/>
            <person name="Lam T.T."/>
            <person name="Chang Q.C."/>
            <person name="Ding S.J."/>
            <person name="Wang X.J."/>
            <person name="Zhu J.G."/>
            <person name="Ruan X.D."/>
            <person name="Zhao L."/>
            <person name="Wei J.T."/>
            <person name="Ye R.Z."/>
            <person name="Que T.C."/>
            <person name="Du C.H."/>
            <person name="Zhou Y.H."/>
            <person name="Cheng J.X."/>
            <person name="Dai P.F."/>
            <person name="Guo W.B."/>
            <person name="Han X.H."/>
            <person name="Huang E.J."/>
            <person name="Li L.F."/>
            <person name="Wei W."/>
            <person name="Gao Y.C."/>
            <person name="Liu J.Z."/>
            <person name="Shao H.Z."/>
            <person name="Wang X."/>
            <person name="Wang C.C."/>
            <person name="Yang T.C."/>
            <person name="Huo Q.B."/>
            <person name="Li W."/>
            <person name="Chen H.Y."/>
            <person name="Chen S.E."/>
            <person name="Zhou L.G."/>
            <person name="Ni X.B."/>
            <person name="Tian J.H."/>
            <person name="Sheng Y."/>
            <person name="Liu T."/>
            <person name="Pan Y.S."/>
            <person name="Xia L.Y."/>
            <person name="Li J."/>
            <person name="Zhao F."/>
            <person name="Cao W.C."/>
        </authorList>
    </citation>
    <scope>NUCLEOTIDE SEQUENCE [LARGE SCALE GENOMIC DNA]</scope>
    <source>
        <strain evidence="2">HaeL-2018</strain>
    </source>
</reference>
<organism evidence="2 3">
    <name type="scientific">Haemaphysalis longicornis</name>
    <name type="common">Bush tick</name>
    <dbReference type="NCBI Taxonomy" id="44386"/>
    <lineage>
        <taxon>Eukaryota</taxon>
        <taxon>Metazoa</taxon>
        <taxon>Ecdysozoa</taxon>
        <taxon>Arthropoda</taxon>
        <taxon>Chelicerata</taxon>
        <taxon>Arachnida</taxon>
        <taxon>Acari</taxon>
        <taxon>Parasitiformes</taxon>
        <taxon>Ixodida</taxon>
        <taxon>Ixodoidea</taxon>
        <taxon>Ixodidae</taxon>
        <taxon>Haemaphysalinae</taxon>
        <taxon>Haemaphysalis</taxon>
    </lineage>
</organism>
<dbReference type="VEuPathDB" id="VectorBase:HLOH_053255"/>
<gene>
    <name evidence="2" type="ORF">HPB48_005365</name>
</gene>
<sequence length="114" mass="12323">MENELKKLQEKKRNLEVTGGELFGMKVLVETDSNFKMPEVASPRKPTAAAVAASPRNAGTVAKGPGGVDEIIPVGAYTPRPHNLPPEGDIVRKYVLKLMLGAVVLFTCVCMQFN</sequence>
<evidence type="ECO:0000313" key="2">
    <source>
        <dbReference type="EMBL" id="KAH9374096.1"/>
    </source>
</evidence>
<accession>A0A9J6GHS1</accession>
<dbReference type="EMBL" id="JABSTR010000006">
    <property type="protein sequence ID" value="KAH9374096.1"/>
    <property type="molecule type" value="Genomic_DNA"/>
</dbReference>
<dbReference type="AlphaFoldDB" id="A0A9J6GHS1"/>
<protein>
    <submittedName>
        <fullName evidence="2">Uncharacterized protein</fullName>
    </submittedName>
</protein>
<dbReference type="Proteomes" id="UP000821853">
    <property type="component" value="Chromosome 4"/>
</dbReference>
<feature type="region of interest" description="Disordered" evidence="1">
    <location>
        <begin position="38"/>
        <end position="64"/>
    </location>
</feature>
<comment type="caution">
    <text evidence="2">The sequence shown here is derived from an EMBL/GenBank/DDBJ whole genome shotgun (WGS) entry which is preliminary data.</text>
</comment>